<evidence type="ECO:0000313" key="1">
    <source>
        <dbReference type="EMBL" id="MFI0792695.1"/>
    </source>
</evidence>
<gene>
    <name evidence="1" type="ORF">ACH4OY_08350</name>
</gene>
<evidence type="ECO:0000313" key="2">
    <source>
        <dbReference type="Proteomes" id="UP001611075"/>
    </source>
</evidence>
<keyword evidence="2" id="KW-1185">Reference proteome</keyword>
<comment type="caution">
    <text evidence="1">The sequence shown here is derived from an EMBL/GenBank/DDBJ whole genome shotgun (WGS) entry which is preliminary data.</text>
</comment>
<proteinExistence type="predicted"/>
<sequence length="80" mass="8748">MTQFARTWEDEPSLDGYKVTDTQVHTTTNGDTSAEVTIKTGNREKVINLVKEGGDWRVCGGLTGWPRRSGPCVDGLRPGP</sequence>
<evidence type="ECO:0008006" key="3">
    <source>
        <dbReference type="Google" id="ProtNLM"/>
    </source>
</evidence>
<dbReference type="Proteomes" id="UP001611075">
    <property type="component" value="Unassembled WGS sequence"/>
</dbReference>
<dbReference type="RefSeq" id="WP_396677529.1">
    <property type="nucleotide sequence ID" value="NZ_JBIRPU010000003.1"/>
</dbReference>
<accession>A0ABW7SG74</accession>
<organism evidence="1 2">
    <name type="scientific">Micromonospora rubida</name>
    <dbReference type="NCBI Taxonomy" id="2697657"/>
    <lineage>
        <taxon>Bacteria</taxon>
        <taxon>Bacillati</taxon>
        <taxon>Actinomycetota</taxon>
        <taxon>Actinomycetes</taxon>
        <taxon>Micromonosporales</taxon>
        <taxon>Micromonosporaceae</taxon>
        <taxon>Micromonospora</taxon>
    </lineage>
</organism>
<reference evidence="1 2" key="1">
    <citation type="submission" date="2024-10" db="EMBL/GenBank/DDBJ databases">
        <title>The Natural Products Discovery Center: Release of the First 8490 Sequenced Strains for Exploring Actinobacteria Biosynthetic Diversity.</title>
        <authorList>
            <person name="Kalkreuter E."/>
            <person name="Kautsar S.A."/>
            <person name="Yang D."/>
            <person name="Bader C.D."/>
            <person name="Teijaro C.N."/>
            <person name="Fluegel L."/>
            <person name="Davis C.M."/>
            <person name="Simpson J.R."/>
            <person name="Lauterbach L."/>
            <person name="Steele A.D."/>
            <person name="Gui C."/>
            <person name="Meng S."/>
            <person name="Li G."/>
            <person name="Viehrig K."/>
            <person name="Ye F."/>
            <person name="Su P."/>
            <person name="Kiefer A.F."/>
            <person name="Nichols A."/>
            <person name="Cepeda A.J."/>
            <person name="Yan W."/>
            <person name="Fan B."/>
            <person name="Jiang Y."/>
            <person name="Adhikari A."/>
            <person name="Zheng C.-J."/>
            <person name="Schuster L."/>
            <person name="Cowan T.M."/>
            <person name="Smanski M.J."/>
            <person name="Chevrette M.G."/>
            <person name="De Carvalho L.P.S."/>
            <person name="Shen B."/>
        </authorList>
    </citation>
    <scope>NUCLEOTIDE SEQUENCE [LARGE SCALE GENOMIC DNA]</scope>
    <source>
        <strain evidence="1 2">NPDC021253</strain>
    </source>
</reference>
<name>A0ABW7SG74_9ACTN</name>
<dbReference type="EMBL" id="JBIRPU010000003">
    <property type="protein sequence ID" value="MFI0792695.1"/>
    <property type="molecule type" value="Genomic_DNA"/>
</dbReference>
<protein>
    <recommendedName>
        <fullName evidence="3">DUF4878 domain-containing protein</fullName>
    </recommendedName>
</protein>